<evidence type="ECO:0000313" key="3">
    <source>
        <dbReference type="Proteomes" id="UP000034164"/>
    </source>
</evidence>
<dbReference type="PROSITE" id="PS01009">
    <property type="entry name" value="CRISP_1"/>
    <property type="match status" value="1"/>
</dbReference>
<reference evidence="3" key="1">
    <citation type="journal article" date="2015" name="PLoS Genet.">
        <title>The dynamic genome and transcriptome of the human fungal pathogen Blastomyces and close relative Emmonsia.</title>
        <authorList>
            <person name="Munoz J.F."/>
            <person name="Gauthier G.M."/>
            <person name="Desjardins C.A."/>
            <person name="Gallo J.E."/>
            <person name="Holder J."/>
            <person name="Sullivan T.D."/>
            <person name="Marty A.J."/>
            <person name="Carmen J.C."/>
            <person name="Chen Z."/>
            <person name="Ding L."/>
            <person name="Gujja S."/>
            <person name="Magrini V."/>
            <person name="Misas E."/>
            <person name="Mitreva M."/>
            <person name="Priest M."/>
            <person name="Saif S."/>
            <person name="Whiston E.A."/>
            <person name="Young S."/>
            <person name="Zeng Q."/>
            <person name="Goldman W.E."/>
            <person name="Mardis E.R."/>
            <person name="Taylor J.W."/>
            <person name="McEwen J.G."/>
            <person name="Clay O.K."/>
            <person name="Klein B.S."/>
            <person name="Cuomo C.A."/>
        </authorList>
    </citation>
    <scope>NUCLEOTIDE SEQUENCE [LARGE SCALE GENOMIC DNA]</scope>
    <source>
        <strain evidence="3">UAMH 3008</strain>
    </source>
</reference>
<accession>A0A0G2JA41</accession>
<dbReference type="InterPro" id="IPR035940">
    <property type="entry name" value="CAP_sf"/>
</dbReference>
<dbReference type="InterPro" id="IPR014044">
    <property type="entry name" value="CAP_dom"/>
</dbReference>
<organism evidence="2 3">
    <name type="scientific">[Emmonsia] crescens</name>
    <dbReference type="NCBI Taxonomy" id="73230"/>
    <lineage>
        <taxon>Eukaryota</taxon>
        <taxon>Fungi</taxon>
        <taxon>Dikarya</taxon>
        <taxon>Ascomycota</taxon>
        <taxon>Pezizomycotina</taxon>
        <taxon>Eurotiomycetes</taxon>
        <taxon>Eurotiomycetidae</taxon>
        <taxon>Onygenales</taxon>
        <taxon>Ajellomycetaceae</taxon>
        <taxon>Emergomyces</taxon>
    </lineage>
</organism>
<dbReference type="EMBL" id="LCZI01000702">
    <property type="protein sequence ID" value="KKZ65071.1"/>
    <property type="molecule type" value="Genomic_DNA"/>
</dbReference>
<dbReference type="PROSITE" id="PS51257">
    <property type="entry name" value="PROKAR_LIPOPROTEIN"/>
    <property type="match status" value="1"/>
</dbReference>
<dbReference type="Proteomes" id="UP000034164">
    <property type="component" value="Unassembled WGS sequence"/>
</dbReference>
<name>A0A0G2JA41_9EURO</name>
<evidence type="ECO:0000259" key="1">
    <source>
        <dbReference type="SMART" id="SM00198"/>
    </source>
</evidence>
<gene>
    <name evidence="2" type="ORF">EMCG_01311</name>
</gene>
<dbReference type="PRINTS" id="PR00837">
    <property type="entry name" value="V5TPXLIKE"/>
</dbReference>
<dbReference type="InterPro" id="IPR018244">
    <property type="entry name" value="Allrgn_V5/Tpx1_CS"/>
</dbReference>
<comment type="caution">
    <text evidence="2">The sequence shown here is derived from an EMBL/GenBank/DDBJ whole genome shotgun (WGS) entry which is preliminary data.</text>
</comment>
<dbReference type="Gene3D" id="3.40.33.10">
    <property type="entry name" value="CAP"/>
    <property type="match status" value="1"/>
</dbReference>
<dbReference type="PROSITE" id="PS01010">
    <property type="entry name" value="CRISP_2"/>
    <property type="match status" value="1"/>
</dbReference>
<dbReference type="AlphaFoldDB" id="A0A0G2JA41"/>
<dbReference type="SUPFAM" id="SSF55797">
    <property type="entry name" value="PR-1-like"/>
    <property type="match status" value="1"/>
</dbReference>
<evidence type="ECO:0000313" key="2">
    <source>
        <dbReference type="EMBL" id="KKZ65071.1"/>
    </source>
</evidence>
<proteinExistence type="predicted"/>
<dbReference type="Pfam" id="PF00188">
    <property type="entry name" value="CAP"/>
    <property type="match status" value="1"/>
</dbReference>
<dbReference type="VEuPathDB" id="FungiDB:EMCG_01311"/>
<dbReference type="SMART" id="SM00198">
    <property type="entry name" value="SCP"/>
    <property type="match status" value="1"/>
</dbReference>
<dbReference type="PANTHER" id="PTHR10334">
    <property type="entry name" value="CYSTEINE-RICH SECRETORY PROTEIN-RELATED"/>
    <property type="match status" value="1"/>
</dbReference>
<feature type="domain" description="SCP" evidence="1">
    <location>
        <begin position="56"/>
        <end position="190"/>
    </location>
</feature>
<dbReference type="GO" id="GO:0005576">
    <property type="term" value="C:extracellular region"/>
    <property type="evidence" value="ECO:0007669"/>
    <property type="project" value="InterPro"/>
</dbReference>
<dbReference type="OrthoDB" id="337038at2759"/>
<protein>
    <recommendedName>
        <fullName evidence="1">SCP domain-containing protein</fullName>
    </recommendedName>
</protein>
<sequence length="234" mass="25813">MPKPSHIILLLSSSCIFAIPTLVIFTVTVSVPGPTLLPLPPAASPTIPPSYASDKVFHNTILAATNRYRRDHNATALTWNRTLEASSRHWARQCHWAHSTSGENLAMGYANVTAAVQAWGDERMLFDFDKPRFTHETGHFSQLVWKGTKTVGCARFHCGDYANRVDDDDVDDAYGWYVVCQYFPVGNIVGGKFFEENVQARVSGGAARVRSGMYEGWEVVVTLFAVLVGVFGVS</sequence>
<dbReference type="InterPro" id="IPR001283">
    <property type="entry name" value="CRISP-related"/>
</dbReference>